<name>D8LHU8_ECTSI</name>
<accession>D8LHU8</accession>
<feature type="compositionally biased region" description="Basic and acidic residues" evidence="1">
    <location>
        <begin position="37"/>
        <end position="49"/>
    </location>
</feature>
<evidence type="ECO:0000313" key="2">
    <source>
        <dbReference type="EMBL" id="CBN74379.1"/>
    </source>
</evidence>
<gene>
    <name evidence="2" type="ORF">Esi_0020_0065</name>
</gene>
<protein>
    <submittedName>
        <fullName evidence="2">Uncharacterized protein</fullName>
    </submittedName>
</protein>
<evidence type="ECO:0000313" key="3">
    <source>
        <dbReference type="Proteomes" id="UP000002630"/>
    </source>
</evidence>
<feature type="compositionally biased region" description="Polar residues" evidence="1">
    <location>
        <begin position="96"/>
        <end position="115"/>
    </location>
</feature>
<proteinExistence type="predicted"/>
<evidence type="ECO:0000256" key="1">
    <source>
        <dbReference type="SAM" id="MobiDB-lite"/>
    </source>
</evidence>
<sequence length="115" mass="12790">MGNCCDCFGKNDGTGSYLHSPRGGSGGGQRLGTAAEHQQERQRRADEAAAARAAVQDEPERIFDHNLTDSERQRQRELRAQAVEKRSQPKKPKAPASSQEFRNPNNDPNMLQWSV</sequence>
<dbReference type="OrthoDB" id="10392744at2759"/>
<feature type="region of interest" description="Disordered" evidence="1">
    <location>
        <begin position="11"/>
        <end position="115"/>
    </location>
</feature>
<keyword evidence="3" id="KW-1185">Reference proteome</keyword>
<reference evidence="2 3" key="1">
    <citation type="journal article" date="2010" name="Nature">
        <title>The Ectocarpus genome and the independent evolution of multicellularity in brown algae.</title>
        <authorList>
            <person name="Cock J.M."/>
            <person name="Sterck L."/>
            <person name="Rouze P."/>
            <person name="Scornet D."/>
            <person name="Allen A.E."/>
            <person name="Amoutzias G."/>
            <person name="Anthouard V."/>
            <person name="Artiguenave F."/>
            <person name="Aury J.M."/>
            <person name="Badger J.H."/>
            <person name="Beszteri B."/>
            <person name="Billiau K."/>
            <person name="Bonnet E."/>
            <person name="Bothwell J.H."/>
            <person name="Bowler C."/>
            <person name="Boyen C."/>
            <person name="Brownlee C."/>
            <person name="Carrano C.J."/>
            <person name="Charrier B."/>
            <person name="Cho G.Y."/>
            <person name="Coelho S.M."/>
            <person name="Collen J."/>
            <person name="Corre E."/>
            <person name="Da Silva C."/>
            <person name="Delage L."/>
            <person name="Delaroque N."/>
            <person name="Dittami S.M."/>
            <person name="Doulbeau S."/>
            <person name="Elias M."/>
            <person name="Farnham G."/>
            <person name="Gachon C.M."/>
            <person name="Gschloessl B."/>
            <person name="Heesch S."/>
            <person name="Jabbari K."/>
            <person name="Jubin C."/>
            <person name="Kawai H."/>
            <person name="Kimura K."/>
            <person name="Kloareg B."/>
            <person name="Kupper F.C."/>
            <person name="Lang D."/>
            <person name="Le Bail A."/>
            <person name="Leblanc C."/>
            <person name="Lerouge P."/>
            <person name="Lohr M."/>
            <person name="Lopez P.J."/>
            <person name="Martens C."/>
            <person name="Maumus F."/>
            <person name="Michel G."/>
            <person name="Miranda-Saavedra D."/>
            <person name="Morales J."/>
            <person name="Moreau H."/>
            <person name="Motomura T."/>
            <person name="Nagasato C."/>
            <person name="Napoli C.A."/>
            <person name="Nelson D.R."/>
            <person name="Nyvall-Collen P."/>
            <person name="Peters A.F."/>
            <person name="Pommier C."/>
            <person name="Potin P."/>
            <person name="Poulain J."/>
            <person name="Quesneville H."/>
            <person name="Read B."/>
            <person name="Rensing S.A."/>
            <person name="Ritter A."/>
            <person name="Rousvoal S."/>
            <person name="Samanta M."/>
            <person name="Samson G."/>
            <person name="Schroeder D.C."/>
            <person name="Segurens B."/>
            <person name="Strittmatter M."/>
            <person name="Tonon T."/>
            <person name="Tregear J.W."/>
            <person name="Valentin K."/>
            <person name="von Dassow P."/>
            <person name="Yamagishi T."/>
            <person name="Van de Peer Y."/>
            <person name="Wincker P."/>
        </authorList>
    </citation>
    <scope>NUCLEOTIDE SEQUENCE [LARGE SCALE GENOMIC DNA]</scope>
    <source>
        <strain evidence="3">Ec32 / CCAP1310/4</strain>
    </source>
</reference>
<dbReference type="AlphaFoldDB" id="D8LHU8"/>
<dbReference type="Proteomes" id="UP000002630">
    <property type="component" value="Linkage Group LG13"/>
</dbReference>
<feature type="compositionally biased region" description="Basic and acidic residues" evidence="1">
    <location>
        <begin position="58"/>
        <end position="87"/>
    </location>
</feature>
<dbReference type="EMBL" id="FN648376">
    <property type="protein sequence ID" value="CBN74379.1"/>
    <property type="molecule type" value="Genomic_DNA"/>
</dbReference>
<dbReference type="InParanoid" id="D8LHU8"/>
<organism evidence="2 3">
    <name type="scientific">Ectocarpus siliculosus</name>
    <name type="common">Brown alga</name>
    <name type="synonym">Conferva siliculosa</name>
    <dbReference type="NCBI Taxonomy" id="2880"/>
    <lineage>
        <taxon>Eukaryota</taxon>
        <taxon>Sar</taxon>
        <taxon>Stramenopiles</taxon>
        <taxon>Ochrophyta</taxon>
        <taxon>PX clade</taxon>
        <taxon>Phaeophyceae</taxon>
        <taxon>Ectocarpales</taxon>
        <taxon>Ectocarpaceae</taxon>
        <taxon>Ectocarpus</taxon>
    </lineage>
</organism>
<dbReference type="EMBL" id="FN649738">
    <property type="protein sequence ID" value="CBN74379.1"/>
    <property type="molecule type" value="Genomic_DNA"/>
</dbReference>